<dbReference type="EMBL" id="MK504443">
    <property type="protein sequence ID" value="QBJ03536.1"/>
    <property type="molecule type" value="Genomic_DNA"/>
</dbReference>
<accession>A0A4Y5FES3</accession>
<dbReference type="Proteomes" id="UP000308874">
    <property type="component" value="Segment"/>
</dbReference>
<proteinExistence type="predicted"/>
<name>A0A4Y5FES3_9CAUD</name>
<reference evidence="1 2" key="1">
    <citation type="submission" date="2019-02" db="EMBL/GenBank/DDBJ databases">
        <title>Isolation of virulent Lactobacillus brevis phages.</title>
        <authorList>
            <person name="Feyereisen M."/>
            <person name="Mahony J."/>
            <person name="O'Sullivan T."/>
            <person name="van Sinderen D."/>
        </authorList>
    </citation>
    <scope>NUCLEOTIDE SEQUENCE [LARGE SCALE GENOMIC DNA]</scope>
</reference>
<gene>
    <name evidence="1" type="ORF">B521_0186</name>
</gene>
<evidence type="ECO:0000313" key="2">
    <source>
        <dbReference type="Proteomes" id="UP000308874"/>
    </source>
</evidence>
<keyword evidence="2" id="KW-1185">Reference proteome</keyword>
<organism evidence="1 2">
    <name type="scientific">Lactobacillus phage 521B</name>
    <dbReference type="NCBI Taxonomy" id="2510942"/>
    <lineage>
        <taxon>Viruses</taxon>
        <taxon>Duplodnaviria</taxon>
        <taxon>Heunggongvirae</taxon>
        <taxon>Uroviricota</taxon>
        <taxon>Caudoviricetes</taxon>
        <taxon>Herelleviridae</taxon>
        <taxon>Tybeckvirus</taxon>
        <taxon>Tybeckvirus tv521B</taxon>
    </lineage>
</organism>
<protein>
    <submittedName>
        <fullName evidence="1">Uncharacterized protein</fullName>
    </submittedName>
</protein>
<sequence>MGASIYFKIAKDEKASCIVKNDEEDTLGNFDLELDYVTPLQIALGCYEDLYDSVEIKESSDKYVTLIEKATHKEYQMEEDSIDVFLSDLLDKSQDAKTEGYLETIDSLLEPITTIPITGTYYKCDGLSSDLKDIYYLIDEGINEDPILLTFALKQLSKEILKGPEYKHGLTKLINSIDLKEIKKISKDYYNKFKGAKEYIGGM</sequence>
<evidence type="ECO:0000313" key="1">
    <source>
        <dbReference type="EMBL" id="QBJ03536.1"/>
    </source>
</evidence>